<evidence type="ECO:0000259" key="7">
    <source>
        <dbReference type="Pfam" id="PF00703"/>
    </source>
</evidence>
<dbReference type="GO" id="GO:0019391">
    <property type="term" value="P:glucuronoside catabolic process"/>
    <property type="evidence" value="ECO:0007669"/>
    <property type="project" value="TreeGrafter"/>
</dbReference>
<dbReference type="InterPro" id="IPR023230">
    <property type="entry name" value="Glyco_hydro_2_CS"/>
</dbReference>
<evidence type="ECO:0000256" key="3">
    <source>
        <dbReference type="ARBA" id="ARBA00016205"/>
    </source>
</evidence>
<comment type="caution">
    <text evidence="10">The sequence shown here is derived from an EMBL/GenBank/DDBJ whole genome shotgun (WGS) entry which is preliminary data.</text>
</comment>
<dbReference type="PANTHER" id="PTHR10066">
    <property type="entry name" value="BETA-GLUCURONIDASE"/>
    <property type="match status" value="1"/>
</dbReference>
<evidence type="ECO:0000259" key="9">
    <source>
        <dbReference type="Pfam" id="PF02837"/>
    </source>
</evidence>
<evidence type="ECO:0000313" key="11">
    <source>
        <dbReference type="Proteomes" id="UP000295388"/>
    </source>
</evidence>
<dbReference type="Gene3D" id="3.20.20.80">
    <property type="entry name" value="Glycosidases"/>
    <property type="match status" value="1"/>
</dbReference>
<sequence>MLRPQDGPTRERRSLAGLWRFRLDAEGAGRTGGWWRSPLTRGVDIPVPASYNDIYPDATVRDHVGDAWYQTSVWVPARWAGQRIVLRFDAATHRATVWVNDTEVAEHEGGYTPFEADVTAHLRPNAENRVTLVVNNELSWSTIPPGTIEQRPDGRRVQRYFHDFFNYAGLHRPVWLYTTPAAHISDITVATTFDDSTGVIDYRVESSTGEAASLRVVLRDASGAEVAAAGGAVGTLRVPDVHPWAPGDGYLYELEASLLNTSGEVIDSYQQPVGVRTVDVRGRQFLINGTPFYFRGFGKHEDAAVRGKGHDDVLMVHDFALLEWIGANSFRTSHYPYAEEVLDYADRHGVVVIGETPAVGLNLNIGGGVFNSGKRVPTFSPDRVGDDTQRVHLQAIQELVARDKNRPSVVLWCVANEPDDVQPEARDYFAPLAAETRRLDPTRPVAYANALLATPDQCVITELFDVVLLNRYYGWYWDTGDLETAETALEAELRQWAEMHDKPIIITEYGADTYPGLRSILPSPWTEEYQTDLLDVYHRVFDRVDAVVGEHVWSFADFATMPGVFRVDGNKKGVFTRDRRPKTAAFQLRARWRKGE</sequence>
<dbReference type="InterPro" id="IPR036156">
    <property type="entry name" value="Beta-gal/glucu_dom_sf"/>
</dbReference>
<dbReference type="EC" id="3.2.1.31" evidence="2"/>
<accession>A0A4R6JGV1</accession>
<dbReference type="FunFam" id="3.20.20.80:FF:000080">
    <property type="entry name" value="Beta-glucuronidase UidA"/>
    <property type="match status" value="1"/>
</dbReference>
<dbReference type="InterPro" id="IPR008979">
    <property type="entry name" value="Galactose-bd-like_sf"/>
</dbReference>
<dbReference type="FunFam" id="2.60.120.260:FF:000027">
    <property type="entry name" value="Beta-glucuronidase"/>
    <property type="match status" value="1"/>
</dbReference>
<dbReference type="SUPFAM" id="SSF51445">
    <property type="entry name" value="(Trans)glycosidases"/>
    <property type="match status" value="1"/>
</dbReference>
<dbReference type="NCBIfam" id="NF007538">
    <property type="entry name" value="PRK10150.1"/>
    <property type="match status" value="1"/>
</dbReference>
<evidence type="ECO:0000256" key="6">
    <source>
        <dbReference type="RuleBase" id="RU361154"/>
    </source>
</evidence>
<dbReference type="EMBL" id="SNWQ01000025">
    <property type="protein sequence ID" value="TDO34747.1"/>
    <property type="molecule type" value="Genomic_DNA"/>
</dbReference>
<dbReference type="Proteomes" id="UP000295388">
    <property type="component" value="Unassembled WGS sequence"/>
</dbReference>
<dbReference type="GO" id="GO:0030246">
    <property type="term" value="F:carbohydrate binding"/>
    <property type="evidence" value="ECO:0007669"/>
    <property type="project" value="TreeGrafter"/>
</dbReference>
<dbReference type="Gene3D" id="2.60.40.10">
    <property type="entry name" value="Immunoglobulins"/>
    <property type="match status" value="1"/>
</dbReference>
<organism evidence="10 11">
    <name type="scientific">Kribbella caucasensis</name>
    <dbReference type="NCBI Taxonomy" id="2512215"/>
    <lineage>
        <taxon>Bacteria</taxon>
        <taxon>Bacillati</taxon>
        <taxon>Actinomycetota</taxon>
        <taxon>Actinomycetes</taxon>
        <taxon>Propionibacteriales</taxon>
        <taxon>Kribbellaceae</taxon>
        <taxon>Kribbella</taxon>
    </lineage>
</organism>
<feature type="domain" description="Glycosyl hydrolases family 2 sugar binding" evidence="9">
    <location>
        <begin position="13"/>
        <end position="180"/>
    </location>
</feature>
<dbReference type="InterPro" id="IPR013783">
    <property type="entry name" value="Ig-like_fold"/>
</dbReference>
<evidence type="ECO:0000256" key="4">
    <source>
        <dbReference type="ARBA" id="ARBA00022801"/>
    </source>
</evidence>
<dbReference type="SUPFAM" id="SSF49785">
    <property type="entry name" value="Galactose-binding domain-like"/>
    <property type="match status" value="1"/>
</dbReference>
<protein>
    <recommendedName>
        <fullName evidence="3">Beta-glucuronidase</fullName>
        <ecNumber evidence="2">3.2.1.31</ecNumber>
    </recommendedName>
</protein>
<dbReference type="Gene3D" id="2.60.120.260">
    <property type="entry name" value="Galactose-binding domain-like"/>
    <property type="match status" value="1"/>
</dbReference>
<proteinExistence type="inferred from homology"/>
<keyword evidence="11" id="KW-1185">Reference proteome</keyword>
<dbReference type="Pfam" id="PF02837">
    <property type="entry name" value="Glyco_hydro_2_N"/>
    <property type="match status" value="1"/>
</dbReference>
<keyword evidence="4 6" id="KW-0378">Hydrolase</keyword>
<gene>
    <name evidence="10" type="ORF">EV643_1254</name>
</gene>
<dbReference type="InterPro" id="IPR006103">
    <property type="entry name" value="Glyco_hydro_2_cat"/>
</dbReference>
<dbReference type="GO" id="GO:0004566">
    <property type="term" value="F:beta-glucuronidase activity"/>
    <property type="evidence" value="ECO:0007669"/>
    <property type="project" value="UniProtKB-EC"/>
</dbReference>
<dbReference type="PROSITE" id="PS00719">
    <property type="entry name" value="GLYCOSYL_HYDROL_F2_1"/>
    <property type="match status" value="1"/>
</dbReference>
<dbReference type="GO" id="GO:0005975">
    <property type="term" value="P:carbohydrate metabolic process"/>
    <property type="evidence" value="ECO:0007669"/>
    <property type="project" value="InterPro"/>
</dbReference>
<dbReference type="PRINTS" id="PR00132">
    <property type="entry name" value="GLHYDRLASE2"/>
</dbReference>
<feature type="domain" description="Glycoside hydrolase family 2 catalytic" evidence="8">
    <location>
        <begin position="278"/>
        <end position="593"/>
    </location>
</feature>
<dbReference type="Pfam" id="PF00703">
    <property type="entry name" value="Glyco_hydro_2"/>
    <property type="match status" value="1"/>
</dbReference>
<evidence type="ECO:0000256" key="5">
    <source>
        <dbReference type="ARBA" id="ARBA00023295"/>
    </source>
</evidence>
<evidence type="ECO:0000313" key="10">
    <source>
        <dbReference type="EMBL" id="TDO34747.1"/>
    </source>
</evidence>
<dbReference type="SUPFAM" id="SSF49303">
    <property type="entry name" value="beta-Galactosidase/glucuronidase domain"/>
    <property type="match status" value="1"/>
</dbReference>
<evidence type="ECO:0000256" key="1">
    <source>
        <dbReference type="ARBA" id="ARBA00007401"/>
    </source>
</evidence>
<evidence type="ECO:0000259" key="8">
    <source>
        <dbReference type="Pfam" id="PF02836"/>
    </source>
</evidence>
<dbReference type="Pfam" id="PF02836">
    <property type="entry name" value="Glyco_hydro_2_C"/>
    <property type="match status" value="1"/>
</dbReference>
<name>A0A4R6JGV1_9ACTN</name>
<dbReference type="PANTHER" id="PTHR10066:SF67">
    <property type="entry name" value="BETA-GLUCURONIDASE"/>
    <property type="match status" value="1"/>
</dbReference>
<reference evidence="10 11" key="1">
    <citation type="submission" date="2019-03" db="EMBL/GenBank/DDBJ databases">
        <title>Genomic Encyclopedia of Type Strains, Phase III (KMG-III): the genomes of soil and plant-associated and newly described type strains.</title>
        <authorList>
            <person name="Whitman W."/>
        </authorList>
    </citation>
    <scope>NUCLEOTIDE SEQUENCE [LARGE SCALE GENOMIC DNA]</scope>
    <source>
        <strain evidence="10 11">VKM Ac-2527</strain>
    </source>
</reference>
<dbReference type="AlphaFoldDB" id="A0A4R6JGV1"/>
<dbReference type="InterPro" id="IPR017853">
    <property type="entry name" value="GH"/>
</dbReference>
<feature type="domain" description="Glycoside hydrolase family 2 immunoglobulin-like beta-sandwich" evidence="7">
    <location>
        <begin position="182"/>
        <end position="276"/>
    </location>
</feature>
<evidence type="ECO:0000256" key="2">
    <source>
        <dbReference type="ARBA" id="ARBA00012761"/>
    </source>
</evidence>
<dbReference type="InterPro" id="IPR006102">
    <property type="entry name" value="Ig-like_GH2"/>
</dbReference>
<dbReference type="InterPro" id="IPR006104">
    <property type="entry name" value="Glyco_hydro_2_N"/>
</dbReference>
<dbReference type="InterPro" id="IPR006101">
    <property type="entry name" value="Glyco_hydro_2"/>
</dbReference>
<keyword evidence="5 6" id="KW-0326">Glycosidase</keyword>
<dbReference type="RefSeq" id="WP_133804666.1">
    <property type="nucleotide sequence ID" value="NZ_SNWQ01000025.1"/>
</dbReference>
<dbReference type="OrthoDB" id="9762066at2"/>
<comment type="similarity">
    <text evidence="1 6">Belongs to the glycosyl hydrolase 2 family.</text>
</comment>